<comment type="caution">
    <text evidence="2">The sequence shown here is derived from an EMBL/GenBank/DDBJ whole genome shotgun (WGS) entry which is preliminary data.</text>
</comment>
<evidence type="ECO:0008006" key="3">
    <source>
        <dbReference type="Google" id="ProtNLM"/>
    </source>
</evidence>
<feature type="transmembrane region" description="Helical" evidence="1">
    <location>
        <begin position="53"/>
        <end position="72"/>
    </location>
</feature>
<sequence>MAQASRSAKEIMKQAGSYLTVRNFYRLFAFIMIISGAGFYLGWSIAYDTWTDIGLYSFAVPLILFGILLLALDLEKHNPQEKNSE</sequence>
<dbReference type="EMBL" id="AUZZ01010927">
    <property type="protein sequence ID" value="EQD28234.1"/>
    <property type="molecule type" value="Genomic_DNA"/>
</dbReference>
<keyword evidence="1" id="KW-0812">Transmembrane</keyword>
<evidence type="ECO:0000256" key="1">
    <source>
        <dbReference type="SAM" id="Phobius"/>
    </source>
</evidence>
<dbReference type="AlphaFoldDB" id="T0ZHK5"/>
<protein>
    <recommendedName>
        <fullName evidence="3">DUF3098 domain-containing protein</fullName>
    </recommendedName>
</protein>
<name>T0ZHK5_9ZZZZ</name>
<reference evidence="2" key="2">
    <citation type="journal article" date="2014" name="ISME J.">
        <title>Microbial stratification in low pH oxic and suboxic macroscopic growths along an acid mine drainage.</title>
        <authorList>
            <person name="Mendez-Garcia C."/>
            <person name="Mesa V."/>
            <person name="Sprenger R.R."/>
            <person name="Richter M."/>
            <person name="Diez M.S."/>
            <person name="Solano J."/>
            <person name="Bargiela R."/>
            <person name="Golyshina O.V."/>
            <person name="Manteca A."/>
            <person name="Ramos J.L."/>
            <person name="Gallego J.R."/>
            <person name="Llorente I."/>
            <person name="Martins Dos Santos V.A."/>
            <person name="Jensen O.N."/>
            <person name="Pelaez A.I."/>
            <person name="Sanchez J."/>
            <person name="Ferrer M."/>
        </authorList>
    </citation>
    <scope>NUCLEOTIDE SEQUENCE</scope>
</reference>
<organism evidence="2">
    <name type="scientific">mine drainage metagenome</name>
    <dbReference type="NCBI Taxonomy" id="410659"/>
    <lineage>
        <taxon>unclassified sequences</taxon>
        <taxon>metagenomes</taxon>
        <taxon>ecological metagenomes</taxon>
    </lineage>
</organism>
<gene>
    <name evidence="2" type="ORF">B2A_15018</name>
</gene>
<accession>T0ZHK5</accession>
<reference evidence="2" key="1">
    <citation type="submission" date="2013-08" db="EMBL/GenBank/DDBJ databases">
        <authorList>
            <person name="Mendez C."/>
            <person name="Richter M."/>
            <person name="Ferrer M."/>
            <person name="Sanchez J."/>
        </authorList>
    </citation>
    <scope>NUCLEOTIDE SEQUENCE</scope>
</reference>
<keyword evidence="1" id="KW-0472">Membrane</keyword>
<proteinExistence type="predicted"/>
<keyword evidence="1" id="KW-1133">Transmembrane helix</keyword>
<feature type="transmembrane region" description="Helical" evidence="1">
    <location>
        <begin position="27"/>
        <end position="47"/>
    </location>
</feature>
<evidence type="ECO:0000313" key="2">
    <source>
        <dbReference type="EMBL" id="EQD28234.1"/>
    </source>
</evidence>